<dbReference type="AlphaFoldDB" id="A0A4V2G249"/>
<reference evidence="2 3" key="1">
    <citation type="submission" date="2019-02" db="EMBL/GenBank/DDBJ databases">
        <title>Sequencing the genomes of 1000 actinobacteria strains.</title>
        <authorList>
            <person name="Klenk H.-P."/>
        </authorList>
    </citation>
    <scope>NUCLEOTIDE SEQUENCE [LARGE SCALE GENOMIC DNA]</scope>
    <source>
        <strain evidence="2 3">DSM 44509</strain>
    </source>
</reference>
<evidence type="ECO:0000256" key="1">
    <source>
        <dbReference type="ARBA" id="ARBA00022729"/>
    </source>
</evidence>
<comment type="caution">
    <text evidence="2">The sequence shown here is derived from an EMBL/GenBank/DDBJ whole genome shotgun (WGS) entry which is preliminary data.</text>
</comment>
<dbReference type="EMBL" id="SHKV01000001">
    <property type="protein sequence ID" value="RZU31796.1"/>
    <property type="molecule type" value="Genomic_DNA"/>
</dbReference>
<dbReference type="GO" id="GO:0015888">
    <property type="term" value="P:thiamine transport"/>
    <property type="evidence" value="ECO:0007669"/>
    <property type="project" value="TreeGrafter"/>
</dbReference>
<keyword evidence="3" id="KW-1185">Reference proteome</keyword>
<dbReference type="GO" id="GO:0030288">
    <property type="term" value="C:outer membrane-bounded periplasmic space"/>
    <property type="evidence" value="ECO:0007669"/>
    <property type="project" value="TreeGrafter"/>
</dbReference>
<dbReference type="PANTHER" id="PTHR30006">
    <property type="entry name" value="THIAMINE-BINDING PERIPLASMIC PROTEIN-RELATED"/>
    <property type="match status" value="1"/>
</dbReference>
<organism evidence="2 3">
    <name type="scientific">Blastococcus saxobsidens</name>
    <dbReference type="NCBI Taxonomy" id="138336"/>
    <lineage>
        <taxon>Bacteria</taxon>
        <taxon>Bacillati</taxon>
        <taxon>Actinomycetota</taxon>
        <taxon>Actinomycetes</taxon>
        <taxon>Geodermatophilales</taxon>
        <taxon>Geodermatophilaceae</taxon>
        <taxon>Blastococcus</taxon>
    </lineage>
</organism>
<evidence type="ECO:0000313" key="2">
    <source>
        <dbReference type="EMBL" id="RZU31796.1"/>
    </source>
</evidence>
<evidence type="ECO:0000313" key="3">
    <source>
        <dbReference type="Proteomes" id="UP000292507"/>
    </source>
</evidence>
<gene>
    <name evidence="2" type="ORF">BKA19_1478</name>
</gene>
<sequence length="344" mass="35224">MTVPSESVAEPDGKWRRRPAPAVPAAVALLLLAACGADSGATDVGTGRAEPITLYTCLSDQSIQPVIEAFEARPDGGQVDLFRAPTGELNARVAADARSGGLRADVVWGCDPLTVQAFVDQGLVGGWTPPGADTVPVEFRTRDYVGGHVLYMVAVHRTDTAAPRTWSDLAEDGYTSLAVPDPAVAASALGALGWFAAEPAYGVDFFERLRARGAVQVSTPDAVTTGVAQGIYDAGITIANSAYAAKEDGSPVDVVWPEPGAVAVYGPLALATGSADSDVAKSFISFVVSEEGQTVLGASGAYPTVPGVEGPTVPPGAPVVSPDWAAIAADKDAVLAEYQQVFGG</sequence>
<dbReference type="GO" id="GO:0030976">
    <property type="term" value="F:thiamine pyrophosphate binding"/>
    <property type="evidence" value="ECO:0007669"/>
    <property type="project" value="TreeGrafter"/>
</dbReference>
<protein>
    <submittedName>
        <fullName evidence="2">Iron(III) transport system substrate-binding protein</fullName>
    </submittedName>
</protein>
<name>A0A4V2G249_9ACTN</name>
<dbReference type="Proteomes" id="UP000292507">
    <property type="component" value="Unassembled WGS sequence"/>
</dbReference>
<dbReference type="SUPFAM" id="SSF53850">
    <property type="entry name" value="Periplasmic binding protein-like II"/>
    <property type="match status" value="1"/>
</dbReference>
<dbReference type="PANTHER" id="PTHR30006:SF2">
    <property type="entry name" value="ABC TRANSPORTER SUBSTRATE-BINDING PROTEIN"/>
    <property type="match status" value="1"/>
</dbReference>
<dbReference type="Gene3D" id="3.40.190.10">
    <property type="entry name" value="Periplasmic binding protein-like II"/>
    <property type="match status" value="2"/>
</dbReference>
<keyword evidence="1" id="KW-0732">Signal</keyword>
<dbReference type="Pfam" id="PF13531">
    <property type="entry name" value="SBP_bac_11"/>
    <property type="match status" value="1"/>
</dbReference>
<dbReference type="GO" id="GO:0030975">
    <property type="term" value="F:thiamine binding"/>
    <property type="evidence" value="ECO:0007669"/>
    <property type="project" value="TreeGrafter"/>
</dbReference>
<proteinExistence type="predicted"/>
<accession>A0A4V2G249</accession>